<accession>A0ABD0LAN9</accession>
<comment type="subcellular location">
    <subcellularLocation>
        <location evidence="1">Membrane</location>
        <topology evidence="1">Multi-pass membrane protein</topology>
    </subcellularLocation>
</comment>
<evidence type="ECO:0000256" key="5">
    <source>
        <dbReference type="ARBA" id="ARBA00023136"/>
    </source>
</evidence>
<comment type="caution">
    <text evidence="12">The sequence shown here is derived from an EMBL/GenBank/DDBJ whole genome shotgun (WGS) entry which is preliminary data.</text>
</comment>
<feature type="region of interest" description="Disordered" evidence="9">
    <location>
        <begin position="453"/>
        <end position="475"/>
    </location>
</feature>
<dbReference type="GO" id="GO:0016020">
    <property type="term" value="C:membrane"/>
    <property type="evidence" value="ECO:0007669"/>
    <property type="project" value="UniProtKB-SubCell"/>
</dbReference>
<evidence type="ECO:0000256" key="7">
    <source>
        <dbReference type="ARBA" id="ARBA00023224"/>
    </source>
</evidence>
<dbReference type="AlphaFoldDB" id="A0ABD0LAN9"/>
<dbReference type="PRINTS" id="PR00237">
    <property type="entry name" value="GPCRRHODOPSN"/>
</dbReference>
<keyword evidence="7 8" id="KW-0807">Transducer</keyword>
<dbReference type="PANTHER" id="PTHR24240">
    <property type="entry name" value="OPSIN"/>
    <property type="match status" value="1"/>
</dbReference>
<keyword evidence="2 8" id="KW-0812">Transmembrane</keyword>
<dbReference type="InterPro" id="IPR017452">
    <property type="entry name" value="GPCR_Rhodpsn_7TM"/>
</dbReference>
<evidence type="ECO:0000259" key="11">
    <source>
        <dbReference type="PROSITE" id="PS50262"/>
    </source>
</evidence>
<evidence type="ECO:0000256" key="9">
    <source>
        <dbReference type="SAM" id="MobiDB-lite"/>
    </source>
</evidence>
<dbReference type="PROSITE" id="PS00237">
    <property type="entry name" value="G_PROTEIN_RECEP_F1_1"/>
    <property type="match status" value="1"/>
</dbReference>
<evidence type="ECO:0000313" key="12">
    <source>
        <dbReference type="EMBL" id="KAK7496631.1"/>
    </source>
</evidence>
<evidence type="ECO:0000256" key="1">
    <source>
        <dbReference type="ARBA" id="ARBA00004141"/>
    </source>
</evidence>
<comment type="similarity">
    <text evidence="8">Belongs to the G-protein coupled receptor 1 family.</text>
</comment>
<feature type="compositionally biased region" description="Low complexity" evidence="9">
    <location>
        <begin position="364"/>
        <end position="375"/>
    </location>
</feature>
<feature type="compositionally biased region" description="Low complexity" evidence="9">
    <location>
        <begin position="385"/>
        <end position="394"/>
    </location>
</feature>
<keyword evidence="6 8" id="KW-0675">Receptor</keyword>
<evidence type="ECO:0000256" key="2">
    <source>
        <dbReference type="ARBA" id="ARBA00022692"/>
    </source>
</evidence>
<evidence type="ECO:0000256" key="10">
    <source>
        <dbReference type="SAM" id="Phobius"/>
    </source>
</evidence>
<dbReference type="PROSITE" id="PS50262">
    <property type="entry name" value="G_PROTEIN_RECEP_F1_2"/>
    <property type="match status" value="1"/>
</dbReference>
<evidence type="ECO:0000256" key="4">
    <source>
        <dbReference type="ARBA" id="ARBA00023040"/>
    </source>
</evidence>
<dbReference type="Gene3D" id="1.20.1070.10">
    <property type="entry name" value="Rhodopsin 7-helix transmembrane proteins"/>
    <property type="match status" value="1"/>
</dbReference>
<feature type="region of interest" description="Disordered" evidence="9">
    <location>
        <begin position="1"/>
        <end position="30"/>
    </location>
</feature>
<dbReference type="InterPro" id="IPR000276">
    <property type="entry name" value="GPCR_Rhodpsn"/>
</dbReference>
<feature type="compositionally biased region" description="Acidic residues" evidence="9">
    <location>
        <begin position="349"/>
        <end position="358"/>
    </location>
</feature>
<dbReference type="GO" id="GO:0004930">
    <property type="term" value="F:G protein-coupled receptor activity"/>
    <property type="evidence" value="ECO:0007669"/>
    <property type="project" value="UniProtKB-KW"/>
</dbReference>
<sequence length="475" mass="51946">MAEDSTLASTPESAFSSTATHLHQDADSRDSYPHRISDAGYTAVALCLTIVWVFGTLFNVTCLGIFAVNKQLRSPTNTFIIALNTCDLLMSFVASFLVMTSAWKGRWIWGFPTCVAEGFLVYLLGLTSMYILAAISLDRYVVIAKPLLSHKITHRVAGIAVGGCWAGGAVWSVMPLLGWNEYVMEGAGLSCSVVWESRDPVYSSYIFTIFVFCLCLPLTVMVFSYYNVFMTIRSMSRNQIWGQNSRIAKKNLKIEKKMVRTIAFMLAGFLCCWLPYAIFSLIVVFKGSGAVSPELATYPAILAKSQGLINPIVYVATNKQFRLALYEMLPCARLRNALKKREEQHADTDESDADESDADESKWSSQGKKSNNKRSGSSDDKTAKGKALASGNSKKGSKSFKNTVHPLPEESAEAGEGNDVKKTDVVVSFRTVQNSVDNNAVATGDAESVEIQENGHTPAESADPVTKGEVTVPEV</sequence>
<dbReference type="EMBL" id="JACVVK020000065">
    <property type="protein sequence ID" value="KAK7496631.1"/>
    <property type="molecule type" value="Genomic_DNA"/>
</dbReference>
<proteinExistence type="inferred from homology"/>
<dbReference type="SUPFAM" id="SSF81321">
    <property type="entry name" value="Family A G protein-coupled receptor-like"/>
    <property type="match status" value="1"/>
</dbReference>
<keyword evidence="4 8" id="KW-0297">G-protein coupled receptor</keyword>
<name>A0ABD0LAN9_9CAEN</name>
<feature type="compositionally biased region" description="Polar residues" evidence="9">
    <location>
        <begin position="1"/>
        <end position="21"/>
    </location>
</feature>
<keyword evidence="3 10" id="KW-1133">Transmembrane helix</keyword>
<gene>
    <name evidence="12" type="ORF">BaRGS_00012038</name>
</gene>
<feature type="domain" description="G-protein coupled receptors family 1 profile" evidence="11">
    <location>
        <begin position="58"/>
        <end position="314"/>
    </location>
</feature>
<evidence type="ECO:0000256" key="6">
    <source>
        <dbReference type="ARBA" id="ARBA00023170"/>
    </source>
</evidence>
<keyword evidence="13" id="KW-1185">Reference proteome</keyword>
<reference evidence="12 13" key="1">
    <citation type="journal article" date="2023" name="Sci. Data">
        <title>Genome assembly of the Korean intertidal mud-creeper Batillaria attramentaria.</title>
        <authorList>
            <person name="Patra A.K."/>
            <person name="Ho P.T."/>
            <person name="Jun S."/>
            <person name="Lee S.J."/>
            <person name="Kim Y."/>
            <person name="Won Y.J."/>
        </authorList>
    </citation>
    <scope>NUCLEOTIDE SEQUENCE [LARGE SCALE GENOMIC DNA]</scope>
    <source>
        <strain evidence="12">Wonlab-2016</strain>
    </source>
</reference>
<feature type="transmembrane region" description="Helical" evidence="10">
    <location>
        <begin position="41"/>
        <end position="68"/>
    </location>
</feature>
<keyword evidence="5 10" id="KW-0472">Membrane</keyword>
<feature type="region of interest" description="Disordered" evidence="9">
    <location>
        <begin position="342"/>
        <end position="421"/>
    </location>
</feature>
<dbReference type="Proteomes" id="UP001519460">
    <property type="component" value="Unassembled WGS sequence"/>
</dbReference>
<feature type="transmembrane region" description="Helical" evidence="10">
    <location>
        <begin position="262"/>
        <end position="285"/>
    </location>
</feature>
<dbReference type="InterPro" id="IPR050125">
    <property type="entry name" value="GPCR_opsins"/>
</dbReference>
<evidence type="ECO:0000256" key="3">
    <source>
        <dbReference type="ARBA" id="ARBA00022989"/>
    </source>
</evidence>
<protein>
    <recommendedName>
        <fullName evidence="11">G-protein coupled receptors family 1 profile domain-containing protein</fullName>
    </recommendedName>
</protein>
<feature type="transmembrane region" description="Helical" evidence="10">
    <location>
        <begin position="80"/>
        <end position="103"/>
    </location>
</feature>
<feature type="transmembrane region" description="Helical" evidence="10">
    <location>
        <begin position="205"/>
        <end position="228"/>
    </location>
</feature>
<dbReference type="Pfam" id="PF00001">
    <property type="entry name" value="7tm_1"/>
    <property type="match status" value="1"/>
</dbReference>
<feature type="transmembrane region" description="Helical" evidence="10">
    <location>
        <begin position="109"/>
        <end position="135"/>
    </location>
</feature>
<evidence type="ECO:0000313" key="13">
    <source>
        <dbReference type="Proteomes" id="UP001519460"/>
    </source>
</evidence>
<evidence type="ECO:0000256" key="8">
    <source>
        <dbReference type="RuleBase" id="RU000688"/>
    </source>
</evidence>
<dbReference type="CDD" id="cd14969">
    <property type="entry name" value="7tmA_Opsins_type2_animals"/>
    <property type="match status" value="1"/>
</dbReference>
<organism evidence="12 13">
    <name type="scientific">Batillaria attramentaria</name>
    <dbReference type="NCBI Taxonomy" id="370345"/>
    <lineage>
        <taxon>Eukaryota</taxon>
        <taxon>Metazoa</taxon>
        <taxon>Spiralia</taxon>
        <taxon>Lophotrochozoa</taxon>
        <taxon>Mollusca</taxon>
        <taxon>Gastropoda</taxon>
        <taxon>Caenogastropoda</taxon>
        <taxon>Sorbeoconcha</taxon>
        <taxon>Cerithioidea</taxon>
        <taxon>Batillariidae</taxon>
        <taxon>Batillaria</taxon>
    </lineage>
</organism>
<dbReference type="SMART" id="SM01381">
    <property type="entry name" value="7TM_GPCR_Srsx"/>
    <property type="match status" value="1"/>
</dbReference>
<feature type="transmembrane region" description="Helical" evidence="10">
    <location>
        <begin position="156"/>
        <end position="174"/>
    </location>
</feature>